<reference evidence="4 6" key="1">
    <citation type="submission" date="2015-10" db="EMBL/GenBank/DDBJ databases">
        <title>The cercosporin biosynthetic gene cluster was horizontally transferred to several fungal lineages and shown to be expanded in Cercospora beticola based on microsynteny with recipient genomes.</title>
        <authorList>
            <person name="De Jonge R."/>
            <person name="Ebert M.K."/>
            <person name="Suttle J.C."/>
            <person name="Jurick Ii W.M."/>
            <person name="Secor G.A."/>
            <person name="Thomma B.P."/>
            <person name="Van De Peer Y."/>
            <person name="Bolton M.D."/>
        </authorList>
    </citation>
    <scope>NUCLEOTIDE SEQUENCE [LARGE SCALE GENOMIC DNA]</scope>
    <source>
        <strain evidence="4 6">09-40</strain>
    </source>
</reference>
<gene>
    <name evidence="4" type="ORF">CB0940_01890</name>
    <name evidence="5" type="ORF">RHO25_001957</name>
</gene>
<dbReference type="CDD" id="cd05911">
    <property type="entry name" value="Firefly_Luc_like"/>
    <property type="match status" value="1"/>
</dbReference>
<dbReference type="Proteomes" id="UP000230605">
    <property type="component" value="Chromosome 1"/>
</dbReference>
<dbReference type="GO" id="GO:0019748">
    <property type="term" value="P:secondary metabolic process"/>
    <property type="evidence" value="ECO:0007669"/>
    <property type="project" value="TreeGrafter"/>
</dbReference>
<dbReference type="EMBL" id="LKMD01000100">
    <property type="protein sequence ID" value="PIB02318.1"/>
    <property type="molecule type" value="Genomic_DNA"/>
</dbReference>
<sequence>MPWLSDWSYPLPAEDLLTWTFDHCDYDKDAPIYIDLENPTRTLSWNSSRSVVRRLIAGFRAAGIQSGDCVMISSFNDIYYCMLFLAIVGSGGVFTGANPAYTSFEISHHVKTAKAKYIIVEPELLPNILEGSSGDVPKENIFIFNVRGQPCPEGFKSWTWLLEHGEQDWNRFTGKDICRKTSVARLTTSGTTGPPKMAVQSHYNATSWFTMVNEISEPPWTITNLSPLPLFHVATVPAVHCGPLRKGHVMYLMRRFDLEPYLAAVEKYKISLLGMVPPLVIAIINSPLRHKYSLKSVRRVGCGAAPLDKDSGERLKALCADDCTFTQVLGSTETTGVFTLFYYPDEDDTGSVGNTWFPNSDVKLIDDEGNDVTAHDVRGELCVRGPSIIDGYFENEKANRESWDKEGYYKTGDIVYRDGKTKKFYIVDRKKELIKVRGFQVAPPELEGVLLGHPDIVDVAVIGLPAPRNSDAELPRAYIVRRPGSNITEADVHKLVAERLASYKKLTGGVKFVSEVPKSASGKILKRVLREEAQKEQAAGIGKLQSKL</sequence>
<feature type="domain" description="AMP-binding enzyme C-terminal" evidence="3">
    <location>
        <begin position="445"/>
        <end position="523"/>
    </location>
</feature>
<dbReference type="SUPFAM" id="SSF56801">
    <property type="entry name" value="Acetyl-CoA synthetase-like"/>
    <property type="match status" value="1"/>
</dbReference>
<dbReference type="GO" id="GO:0016405">
    <property type="term" value="F:CoA-ligase activity"/>
    <property type="evidence" value="ECO:0007669"/>
    <property type="project" value="TreeGrafter"/>
</dbReference>
<dbReference type="Proteomes" id="UP001302367">
    <property type="component" value="Chromosome 1"/>
</dbReference>
<name>A0A2G5IBX0_CERBT</name>
<dbReference type="PANTHER" id="PTHR24096:SF265">
    <property type="entry name" value="ENZYME, PUTATIVE (AFU_ORTHOLOGUE AFUA_5G14270)-RELATED"/>
    <property type="match status" value="1"/>
</dbReference>
<dbReference type="Gene3D" id="3.30.300.30">
    <property type="match status" value="1"/>
</dbReference>
<evidence type="ECO:0000313" key="4">
    <source>
        <dbReference type="EMBL" id="PIB02318.1"/>
    </source>
</evidence>
<evidence type="ECO:0000313" key="7">
    <source>
        <dbReference type="Proteomes" id="UP001302367"/>
    </source>
</evidence>
<keyword evidence="7" id="KW-1185">Reference proteome</keyword>
<evidence type="ECO:0000259" key="2">
    <source>
        <dbReference type="Pfam" id="PF00501"/>
    </source>
</evidence>
<reference evidence="5 7" key="2">
    <citation type="submission" date="2023-09" db="EMBL/GenBank/DDBJ databases">
        <title>Complete-Gapless Cercospora beticola genome.</title>
        <authorList>
            <person name="Wyatt N.A."/>
            <person name="Spanner R.E."/>
            <person name="Bolton M.D."/>
        </authorList>
    </citation>
    <scope>NUCLEOTIDE SEQUENCE [LARGE SCALE GENOMIC DNA]</scope>
    <source>
        <strain evidence="5">Cb09-40</strain>
    </source>
</reference>
<evidence type="ECO:0000256" key="1">
    <source>
        <dbReference type="ARBA" id="ARBA00006432"/>
    </source>
</evidence>
<dbReference type="Gene3D" id="3.40.50.12780">
    <property type="entry name" value="N-terminal domain of ligase-like"/>
    <property type="match status" value="1"/>
</dbReference>
<organism evidence="4 6">
    <name type="scientific">Cercospora beticola</name>
    <name type="common">Sugarbeet leaf spot fungus</name>
    <dbReference type="NCBI Taxonomy" id="122368"/>
    <lineage>
        <taxon>Eukaryota</taxon>
        <taxon>Fungi</taxon>
        <taxon>Dikarya</taxon>
        <taxon>Ascomycota</taxon>
        <taxon>Pezizomycotina</taxon>
        <taxon>Dothideomycetes</taxon>
        <taxon>Dothideomycetidae</taxon>
        <taxon>Mycosphaerellales</taxon>
        <taxon>Mycosphaerellaceae</taxon>
        <taxon>Cercospora</taxon>
    </lineage>
</organism>
<dbReference type="Pfam" id="PF00501">
    <property type="entry name" value="AMP-binding"/>
    <property type="match status" value="1"/>
</dbReference>
<accession>A0A2G5IBX0</accession>
<dbReference type="PANTHER" id="PTHR24096">
    <property type="entry name" value="LONG-CHAIN-FATTY-ACID--COA LIGASE"/>
    <property type="match status" value="1"/>
</dbReference>
<dbReference type="AlphaFoldDB" id="A0A2G5IBX0"/>
<dbReference type="EMBL" id="CP134184">
    <property type="protein sequence ID" value="WPA97348.1"/>
    <property type="molecule type" value="Genomic_DNA"/>
</dbReference>
<dbReference type="InterPro" id="IPR045851">
    <property type="entry name" value="AMP-bd_C_sf"/>
</dbReference>
<dbReference type="Pfam" id="PF13193">
    <property type="entry name" value="AMP-binding_C"/>
    <property type="match status" value="1"/>
</dbReference>
<dbReference type="OrthoDB" id="6509636at2759"/>
<evidence type="ECO:0000313" key="6">
    <source>
        <dbReference type="Proteomes" id="UP000230605"/>
    </source>
</evidence>
<comment type="similarity">
    <text evidence="1">Belongs to the ATP-dependent AMP-binding enzyme family.</text>
</comment>
<protein>
    <submittedName>
        <fullName evidence="4">Putative acyl-coenzyme A synthetase</fullName>
    </submittedName>
</protein>
<evidence type="ECO:0000313" key="5">
    <source>
        <dbReference type="EMBL" id="WPA97348.1"/>
    </source>
</evidence>
<dbReference type="InterPro" id="IPR025110">
    <property type="entry name" value="AMP-bd_C"/>
</dbReference>
<dbReference type="InterPro" id="IPR000873">
    <property type="entry name" value="AMP-dep_synth/lig_dom"/>
</dbReference>
<dbReference type="InterPro" id="IPR042099">
    <property type="entry name" value="ANL_N_sf"/>
</dbReference>
<dbReference type="FunFam" id="3.30.300.30:FF:000007">
    <property type="entry name" value="4-coumarate--CoA ligase 2"/>
    <property type="match status" value="1"/>
</dbReference>
<feature type="domain" description="AMP-dependent synthetase/ligase" evidence="2">
    <location>
        <begin position="27"/>
        <end position="393"/>
    </location>
</feature>
<evidence type="ECO:0000259" key="3">
    <source>
        <dbReference type="Pfam" id="PF13193"/>
    </source>
</evidence>
<proteinExistence type="inferred from homology"/>